<organism evidence="2 3">
    <name type="scientific">Drosophila gunungcola</name>
    <name type="common">fruit fly</name>
    <dbReference type="NCBI Taxonomy" id="103775"/>
    <lineage>
        <taxon>Eukaryota</taxon>
        <taxon>Metazoa</taxon>
        <taxon>Ecdysozoa</taxon>
        <taxon>Arthropoda</taxon>
        <taxon>Hexapoda</taxon>
        <taxon>Insecta</taxon>
        <taxon>Pterygota</taxon>
        <taxon>Neoptera</taxon>
        <taxon>Endopterygota</taxon>
        <taxon>Diptera</taxon>
        <taxon>Brachycera</taxon>
        <taxon>Muscomorpha</taxon>
        <taxon>Ephydroidea</taxon>
        <taxon>Drosophilidae</taxon>
        <taxon>Drosophila</taxon>
        <taxon>Sophophora</taxon>
    </lineage>
</organism>
<dbReference type="EMBL" id="JAMKOV010000005">
    <property type="protein sequence ID" value="KAI8039831.1"/>
    <property type="molecule type" value="Genomic_DNA"/>
</dbReference>
<keyword evidence="1" id="KW-0812">Transmembrane</keyword>
<evidence type="ECO:0000256" key="1">
    <source>
        <dbReference type="SAM" id="Phobius"/>
    </source>
</evidence>
<evidence type="ECO:0000313" key="3">
    <source>
        <dbReference type="Proteomes" id="UP001059596"/>
    </source>
</evidence>
<feature type="transmembrane region" description="Helical" evidence="1">
    <location>
        <begin position="39"/>
        <end position="60"/>
    </location>
</feature>
<name>A0A9Q0BPW4_9MUSC</name>
<protein>
    <submittedName>
        <fullName evidence="2">Uncharacterized protein</fullName>
    </submittedName>
</protein>
<keyword evidence="1" id="KW-1133">Transmembrane helix</keyword>
<proteinExistence type="predicted"/>
<reference evidence="2" key="1">
    <citation type="journal article" date="2023" name="Genome Biol. Evol.">
        <title>Long-read-based Genome Assembly of Drosophila gunungcola Reveals Fewer Chemosensory Genes in Flower-breeding Species.</title>
        <authorList>
            <person name="Negi A."/>
            <person name="Liao B.Y."/>
            <person name="Yeh S.D."/>
        </authorList>
    </citation>
    <scope>NUCLEOTIDE SEQUENCE</scope>
    <source>
        <strain evidence="2">Sukarami</strain>
    </source>
</reference>
<comment type="caution">
    <text evidence="2">The sequence shown here is derived from an EMBL/GenBank/DDBJ whole genome shotgun (WGS) entry which is preliminary data.</text>
</comment>
<evidence type="ECO:0000313" key="2">
    <source>
        <dbReference type="EMBL" id="KAI8039831.1"/>
    </source>
</evidence>
<sequence length="88" mass="9642">MSEAFYIVMLLLIAAACIFIKVAISSARRHPNGAMGAGLSSFSVVLLVTIILIVFISNAYHKAKRAGQMRDYRARTERTIDTRNGEPG</sequence>
<keyword evidence="1" id="KW-0472">Membrane</keyword>
<accession>A0A9Q0BPW4</accession>
<keyword evidence="3" id="KW-1185">Reference proteome</keyword>
<gene>
    <name evidence="2" type="ORF">M5D96_007255</name>
</gene>
<dbReference type="Proteomes" id="UP001059596">
    <property type="component" value="Unassembled WGS sequence"/>
</dbReference>
<dbReference type="AlphaFoldDB" id="A0A9Q0BPW4"/>